<evidence type="ECO:0000256" key="1">
    <source>
        <dbReference type="ARBA" id="ARBA00006752"/>
    </source>
</evidence>
<name>A0AAD9UW08_ACRCE</name>
<feature type="region of interest" description="Disordered" evidence="3">
    <location>
        <begin position="607"/>
        <end position="626"/>
    </location>
</feature>
<feature type="compositionally biased region" description="Acidic residues" evidence="3">
    <location>
        <begin position="570"/>
        <end position="593"/>
    </location>
</feature>
<evidence type="ECO:0000313" key="4">
    <source>
        <dbReference type="EMBL" id="KAK2551762.1"/>
    </source>
</evidence>
<keyword evidence="5" id="KW-1185">Reference proteome</keyword>
<comment type="caution">
    <text evidence="4">The sequence shown here is derived from an EMBL/GenBank/DDBJ whole genome shotgun (WGS) entry which is preliminary data.</text>
</comment>
<accession>A0AAD9UW08</accession>
<protein>
    <submittedName>
        <fullName evidence="4">Actin-100</fullName>
    </submittedName>
</protein>
<feature type="region of interest" description="Disordered" evidence="3">
    <location>
        <begin position="494"/>
        <end position="597"/>
    </location>
</feature>
<dbReference type="SMART" id="SM00268">
    <property type="entry name" value="ACTIN"/>
    <property type="match status" value="1"/>
</dbReference>
<reference evidence="4" key="1">
    <citation type="journal article" date="2023" name="G3 (Bethesda)">
        <title>Whole genome assembly and annotation of the endangered Caribbean coral Acropora cervicornis.</title>
        <authorList>
            <person name="Selwyn J.D."/>
            <person name="Vollmer S.V."/>
        </authorList>
    </citation>
    <scope>NUCLEOTIDE SEQUENCE</scope>
    <source>
        <strain evidence="4">K2</strain>
    </source>
</reference>
<dbReference type="InterPro" id="IPR043129">
    <property type="entry name" value="ATPase_NBD"/>
</dbReference>
<sequence>MRNCNQGAFVKSTETEQRVEASNAEAVLESRDALYLQEFSVTGDFIRDTRNFRSSSEGSEEKKTEILAQNDDNEATSFLDDKDVESSQNITPAMRSSVCSESEGKSFTFNECHDDGNKQSVLSKSVGEFDSTSDLAHSPLFALFADKLVTRAKEKALLDIDCECSANNLAERISSDVMGDVMGQLATRPVSREEEVNSPIVQELHSFAGNVVDSLIRGASENVLLINDFDSFAKDLSEEVINDGIKNYAIMEKVRQGKKQKVSLQEINLFSEGIVSEAVSDGIDKVLGQELDNEQVSTALDRNVDDGALISLPQPTGLSLSLQPQIGGVVENIVNKAIYEASLRVKQQNQEQQPSVSTVDSSAQEILHTQVNEMVQEMIVSALQEVASSKVEDENESEMQSCIESFVDKTLDIAINEAAERVSDQQNLSDQNRKYLNGHVDITLEPSLLITNDDQGVDEVPFKPNKNLPELDNEEARVGNNYWRQSLVLDLQENEEEFDESFESGKRSGSGTTDSQLTPEDNEITSHDRDSEEFVDSSEDEVIDHAADAKIGAVGGSNANEDDQGKIDYCDELDDDFSGDGSDDSNDDDDDGIGLEGQTMVDGLCASKPKEKQKRKTKKSNLSSQARIQSDMEGYVLSAKKKLLAGSQYNTAVVLDNGAGVIKLGMAGDKMPTVIEPAVYGIPKRYSLQMAGMDNKRDRLYGSSATAKAGVMQLEYPMSSGFLEKWSDVEDIWDYLLYSELGIEEASHPVIELDIGGQALTDNLQKLLRQNKGHNFNSSSGWQIVNKMKEKMAYVAKDYEAEMEQFKTSDKLTKFYSLPDGQTVVISSEMINTVEPLFDPETLLDADDTIASQIPIHGLVNTAFKRCSADLQNDFCRNVVLSGGTTLTKGLVPRLEHELSRINPKIRSVRAPANRGYSAWIGGSILGSLSSLDNMYATIDEYAEQGARIINQKCF</sequence>
<dbReference type="Pfam" id="PF00022">
    <property type="entry name" value="Actin"/>
    <property type="match status" value="1"/>
</dbReference>
<dbReference type="PANTHER" id="PTHR11937">
    <property type="entry name" value="ACTIN"/>
    <property type="match status" value="1"/>
</dbReference>
<evidence type="ECO:0000256" key="2">
    <source>
        <dbReference type="RuleBase" id="RU000487"/>
    </source>
</evidence>
<gene>
    <name evidence="4" type="ORF">P5673_027376</name>
</gene>
<dbReference type="EMBL" id="JARQWQ010000094">
    <property type="protein sequence ID" value="KAK2551762.1"/>
    <property type="molecule type" value="Genomic_DNA"/>
</dbReference>
<evidence type="ECO:0000313" key="5">
    <source>
        <dbReference type="Proteomes" id="UP001249851"/>
    </source>
</evidence>
<feature type="compositionally biased region" description="Polar residues" evidence="3">
    <location>
        <begin position="507"/>
        <end position="519"/>
    </location>
</feature>
<proteinExistence type="inferred from homology"/>
<dbReference type="Gene3D" id="3.90.640.10">
    <property type="entry name" value="Actin, Chain A, domain 4"/>
    <property type="match status" value="1"/>
</dbReference>
<comment type="similarity">
    <text evidence="1 2">Belongs to the actin family.</text>
</comment>
<organism evidence="4 5">
    <name type="scientific">Acropora cervicornis</name>
    <name type="common">Staghorn coral</name>
    <dbReference type="NCBI Taxonomy" id="6130"/>
    <lineage>
        <taxon>Eukaryota</taxon>
        <taxon>Metazoa</taxon>
        <taxon>Cnidaria</taxon>
        <taxon>Anthozoa</taxon>
        <taxon>Hexacorallia</taxon>
        <taxon>Scleractinia</taxon>
        <taxon>Astrocoeniina</taxon>
        <taxon>Acroporidae</taxon>
        <taxon>Acropora</taxon>
    </lineage>
</organism>
<dbReference type="FunFam" id="3.30.420.40:FF:000050">
    <property type="entry name" value="Actin, alpha skeletal muscle"/>
    <property type="match status" value="1"/>
</dbReference>
<dbReference type="Proteomes" id="UP001249851">
    <property type="component" value="Unassembled WGS sequence"/>
</dbReference>
<feature type="compositionally biased region" description="Acidic residues" evidence="3">
    <location>
        <begin position="533"/>
        <end position="542"/>
    </location>
</feature>
<dbReference type="AlphaFoldDB" id="A0AAD9UW08"/>
<dbReference type="SUPFAM" id="SSF53067">
    <property type="entry name" value="Actin-like ATPase domain"/>
    <property type="match status" value="2"/>
</dbReference>
<evidence type="ECO:0000256" key="3">
    <source>
        <dbReference type="SAM" id="MobiDB-lite"/>
    </source>
</evidence>
<dbReference type="InterPro" id="IPR004000">
    <property type="entry name" value="Actin"/>
</dbReference>
<dbReference type="Gene3D" id="3.30.420.40">
    <property type="match status" value="3"/>
</dbReference>
<reference evidence="4" key="2">
    <citation type="journal article" date="2023" name="Science">
        <title>Genomic signatures of disease resistance in endangered staghorn corals.</title>
        <authorList>
            <person name="Vollmer S.V."/>
            <person name="Selwyn J.D."/>
            <person name="Despard B.A."/>
            <person name="Roesel C.L."/>
        </authorList>
    </citation>
    <scope>NUCLEOTIDE SEQUENCE</scope>
    <source>
        <strain evidence="4">K2</strain>
    </source>
</reference>